<keyword evidence="5" id="KW-0964">Secreted</keyword>
<feature type="disulfide bond" evidence="14">
    <location>
        <begin position="58"/>
        <end position="91"/>
    </location>
</feature>
<evidence type="ECO:0000256" key="4">
    <source>
        <dbReference type="ARBA" id="ARBA00010031"/>
    </source>
</evidence>
<reference evidence="17" key="1">
    <citation type="journal article" date="2023" name="Mol. Phylogenet. Evol.">
        <title>Genome-scale phylogeny and comparative genomics of the fungal order Sordariales.</title>
        <authorList>
            <person name="Hensen N."/>
            <person name="Bonometti L."/>
            <person name="Westerberg I."/>
            <person name="Brannstrom I.O."/>
            <person name="Guillou S."/>
            <person name="Cros-Aarteil S."/>
            <person name="Calhoun S."/>
            <person name="Haridas S."/>
            <person name="Kuo A."/>
            <person name="Mondo S."/>
            <person name="Pangilinan J."/>
            <person name="Riley R."/>
            <person name="LaButti K."/>
            <person name="Andreopoulos B."/>
            <person name="Lipzen A."/>
            <person name="Chen C."/>
            <person name="Yan M."/>
            <person name="Daum C."/>
            <person name="Ng V."/>
            <person name="Clum A."/>
            <person name="Steindorff A."/>
            <person name="Ohm R.A."/>
            <person name="Martin F."/>
            <person name="Silar P."/>
            <person name="Natvig D.O."/>
            <person name="Lalanne C."/>
            <person name="Gautier V."/>
            <person name="Ament-Velasquez S.L."/>
            <person name="Kruys A."/>
            <person name="Hutchinson M.I."/>
            <person name="Powell A.J."/>
            <person name="Barry K."/>
            <person name="Miller A.N."/>
            <person name="Grigoriev I.V."/>
            <person name="Debuchy R."/>
            <person name="Gladieux P."/>
            <person name="Hiltunen Thoren M."/>
            <person name="Johannesson H."/>
        </authorList>
    </citation>
    <scope>NUCLEOTIDE SEQUENCE</scope>
    <source>
        <strain evidence="17">PSN324</strain>
    </source>
</reference>
<feature type="transmembrane region" description="Helical" evidence="15">
    <location>
        <begin position="134"/>
        <end position="155"/>
    </location>
</feature>
<dbReference type="AlphaFoldDB" id="A0AAV9H5Z8"/>
<evidence type="ECO:0000256" key="6">
    <source>
        <dbReference type="ARBA" id="ARBA00022622"/>
    </source>
</evidence>
<evidence type="ECO:0000313" key="17">
    <source>
        <dbReference type="EMBL" id="KAK4456469.1"/>
    </source>
</evidence>
<feature type="domain" description="CFEM" evidence="16">
    <location>
        <begin position="1"/>
        <end position="117"/>
    </location>
</feature>
<sequence>MDLSAILLSSRQAAAAGGGGGGPSLSDLINALPKCALDCIIQAMGNSTCPLVDNACRCSDAAYQAQASQCIIGACTIRESLTTRNLTSAACGIEPHVNHSAKPAYITMVILSGIFVALRFVARGKRTVKVWWDDFCTLTSLSGLIAITVVIMKLYDLGMGRDFWTIAQSNIDGIFQLWYAALFLYGFTRTMSRISILLFYFRIFERTPGHRFRVALLVFDVISCSALLVLTLFPCIPVSLFWTRWDGRSRAGKCIDFKKEVLGIGIKDLFVDVVIISLPLPYIAGLSLDRKKKVLSFVLFSVGLSLIGTGIAKLTVVDKFVNSKNPTVDMLDLALISVLELNLGIICACLPSIKPLISSRYFPFIKNFSSSKVGSYFAGSAGASSTNTQKIHVTYSTTVASQSTTDEGLLIAQQYANGVPLADMNSKGQVQNSREYASDWSYTASQQDIGNEAIQVPRTALTRC</sequence>
<organism evidence="17 18">
    <name type="scientific">Cladorrhinum samala</name>
    <dbReference type="NCBI Taxonomy" id="585594"/>
    <lineage>
        <taxon>Eukaryota</taxon>
        <taxon>Fungi</taxon>
        <taxon>Dikarya</taxon>
        <taxon>Ascomycota</taxon>
        <taxon>Pezizomycotina</taxon>
        <taxon>Sordariomycetes</taxon>
        <taxon>Sordariomycetidae</taxon>
        <taxon>Sordariales</taxon>
        <taxon>Podosporaceae</taxon>
        <taxon>Cladorrhinum</taxon>
    </lineage>
</organism>
<dbReference type="Pfam" id="PF05730">
    <property type="entry name" value="CFEM"/>
    <property type="match status" value="1"/>
</dbReference>
<keyword evidence="6" id="KW-0336">GPI-anchor</keyword>
<feature type="transmembrane region" description="Helical" evidence="15">
    <location>
        <begin position="214"/>
        <end position="242"/>
    </location>
</feature>
<evidence type="ECO:0000256" key="15">
    <source>
        <dbReference type="SAM" id="Phobius"/>
    </source>
</evidence>
<feature type="transmembrane region" description="Helical" evidence="15">
    <location>
        <begin position="334"/>
        <end position="353"/>
    </location>
</feature>
<keyword evidence="9 15" id="KW-1133">Transmembrane helix</keyword>
<feature type="disulfide bond" evidence="14">
    <location>
        <begin position="35"/>
        <end position="75"/>
    </location>
</feature>
<dbReference type="PANTHER" id="PTHR33048">
    <property type="entry name" value="PTH11-LIKE INTEGRAL MEMBRANE PROTEIN (AFU_ORTHOLOGUE AFUA_5G11245)"/>
    <property type="match status" value="1"/>
</dbReference>
<gene>
    <name evidence="17" type="ORF">QBC42DRAFT_190957</name>
</gene>
<dbReference type="GO" id="GO:0005576">
    <property type="term" value="C:extracellular region"/>
    <property type="evidence" value="ECO:0007669"/>
    <property type="project" value="UniProtKB-SubCell"/>
</dbReference>
<feature type="disulfide bond" evidence="14">
    <location>
        <begin position="39"/>
        <end position="70"/>
    </location>
</feature>
<proteinExistence type="inferred from homology"/>
<keyword evidence="14" id="KW-0408">Iron</keyword>
<keyword evidence="18" id="KW-1185">Reference proteome</keyword>
<keyword evidence="10 15" id="KW-0472">Membrane</keyword>
<keyword evidence="7 15" id="KW-0812">Transmembrane</keyword>
<dbReference type="SMART" id="SM00747">
    <property type="entry name" value="CFEM"/>
    <property type="match status" value="1"/>
</dbReference>
<evidence type="ECO:0000256" key="12">
    <source>
        <dbReference type="ARBA" id="ARBA00023288"/>
    </source>
</evidence>
<dbReference type="GO" id="GO:0046872">
    <property type="term" value="F:metal ion binding"/>
    <property type="evidence" value="ECO:0007669"/>
    <property type="project" value="UniProtKB-UniRule"/>
</dbReference>
<dbReference type="PROSITE" id="PS52012">
    <property type="entry name" value="CFEM"/>
    <property type="match status" value="1"/>
</dbReference>
<comment type="similarity">
    <text evidence="4">Belongs to the RBT5 family.</text>
</comment>
<keyword evidence="14" id="KW-0349">Heme</keyword>
<dbReference type="Proteomes" id="UP001321749">
    <property type="component" value="Unassembled WGS sequence"/>
</dbReference>
<evidence type="ECO:0000256" key="7">
    <source>
        <dbReference type="ARBA" id="ARBA00022692"/>
    </source>
</evidence>
<evidence type="ECO:0000256" key="13">
    <source>
        <dbReference type="ARBA" id="ARBA00038359"/>
    </source>
</evidence>
<dbReference type="InterPro" id="IPR052337">
    <property type="entry name" value="SAT4-like"/>
</dbReference>
<dbReference type="EMBL" id="MU865213">
    <property type="protein sequence ID" value="KAK4456469.1"/>
    <property type="molecule type" value="Genomic_DNA"/>
</dbReference>
<comment type="caution">
    <text evidence="17">The sequence shown here is derived from an EMBL/GenBank/DDBJ whole genome shotgun (WGS) entry which is preliminary data.</text>
</comment>
<feature type="disulfide bond" evidence="14">
    <location>
        <begin position="49"/>
        <end position="56"/>
    </location>
</feature>
<feature type="binding site" description="axial binding residue" evidence="14">
    <location>
        <position position="53"/>
    </location>
    <ligand>
        <name>heme</name>
        <dbReference type="ChEBI" id="CHEBI:30413"/>
    </ligand>
    <ligandPart>
        <name>Fe</name>
        <dbReference type="ChEBI" id="CHEBI:18248"/>
    </ligandPart>
</feature>
<reference evidence="17" key="2">
    <citation type="submission" date="2023-06" db="EMBL/GenBank/DDBJ databases">
        <authorList>
            <consortium name="Lawrence Berkeley National Laboratory"/>
            <person name="Mondo S.J."/>
            <person name="Hensen N."/>
            <person name="Bonometti L."/>
            <person name="Westerberg I."/>
            <person name="Brannstrom I.O."/>
            <person name="Guillou S."/>
            <person name="Cros-Aarteil S."/>
            <person name="Calhoun S."/>
            <person name="Haridas S."/>
            <person name="Kuo A."/>
            <person name="Pangilinan J."/>
            <person name="Riley R."/>
            <person name="Labutti K."/>
            <person name="Andreopoulos B."/>
            <person name="Lipzen A."/>
            <person name="Chen C."/>
            <person name="Yanf M."/>
            <person name="Daum C."/>
            <person name="Ng V."/>
            <person name="Clum A."/>
            <person name="Steindorff A."/>
            <person name="Ohm R."/>
            <person name="Martin F."/>
            <person name="Silar P."/>
            <person name="Natvig D."/>
            <person name="Lalanne C."/>
            <person name="Gautier V."/>
            <person name="Ament-Velasquez S.L."/>
            <person name="Kruys A."/>
            <person name="Hutchinson M.I."/>
            <person name="Powell A.J."/>
            <person name="Barry K."/>
            <person name="Miller A.N."/>
            <person name="Grigoriev I.V."/>
            <person name="Debuchy R."/>
            <person name="Gladieux P."/>
            <person name="Thoren M.H."/>
            <person name="Johannesson H."/>
        </authorList>
    </citation>
    <scope>NUCLEOTIDE SEQUENCE</scope>
    <source>
        <strain evidence="17">PSN324</strain>
    </source>
</reference>
<keyword evidence="14" id="KW-0479">Metal-binding</keyword>
<dbReference type="GO" id="GO:0098552">
    <property type="term" value="C:side of membrane"/>
    <property type="evidence" value="ECO:0007669"/>
    <property type="project" value="UniProtKB-KW"/>
</dbReference>
<dbReference type="Pfam" id="PF20684">
    <property type="entry name" value="Fung_rhodopsin"/>
    <property type="match status" value="1"/>
</dbReference>
<evidence type="ECO:0000256" key="8">
    <source>
        <dbReference type="ARBA" id="ARBA00022729"/>
    </source>
</evidence>
<name>A0AAV9H5Z8_9PEZI</name>
<evidence type="ECO:0000256" key="2">
    <source>
        <dbReference type="ARBA" id="ARBA00004589"/>
    </source>
</evidence>
<keyword evidence="8" id="KW-0732">Signal</keyword>
<evidence type="ECO:0000256" key="3">
    <source>
        <dbReference type="ARBA" id="ARBA00004613"/>
    </source>
</evidence>
<feature type="transmembrane region" description="Helical" evidence="15">
    <location>
        <begin position="262"/>
        <end position="282"/>
    </location>
</feature>
<keyword evidence="12" id="KW-0449">Lipoprotein</keyword>
<evidence type="ECO:0000259" key="16">
    <source>
        <dbReference type="PROSITE" id="PS52012"/>
    </source>
</evidence>
<feature type="transmembrane region" description="Helical" evidence="15">
    <location>
        <begin position="175"/>
        <end position="202"/>
    </location>
</feature>
<evidence type="ECO:0000256" key="14">
    <source>
        <dbReference type="PROSITE-ProRule" id="PRU01356"/>
    </source>
</evidence>
<evidence type="ECO:0000256" key="10">
    <source>
        <dbReference type="ARBA" id="ARBA00023136"/>
    </source>
</evidence>
<feature type="transmembrane region" description="Helical" evidence="15">
    <location>
        <begin position="104"/>
        <end position="122"/>
    </location>
</feature>
<accession>A0AAV9H5Z8</accession>
<comment type="subcellular location">
    <subcellularLocation>
        <location evidence="2">Membrane</location>
        <topology evidence="2">Lipid-anchor</topology>
        <topology evidence="2">GPI-anchor</topology>
    </subcellularLocation>
    <subcellularLocation>
        <location evidence="1">Membrane</location>
        <topology evidence="1">Multi-pass membrane protein</topology>
    </subcellularLocation>
    <subcellularLocation>
        <location evidence="3">Secreted</location>
    </subcellularLocation>
</comment>
<feature type="transmembrane region" description="Helical" evidence="15">
    <location>
        <begin position="294"/>
        <end position="314"/>
    </location>
</feature>
<evidence type="ECO:0000256" key="11">
    <source>
        <dbReference type="ARBA" id="ARBA00023157"/>
    </source>
</evidence>
<dbReference type="InterPro" id="IPR049326">
    <property type="entry name" value="Rhodopsin_dom_fungi"/>
</dbReference>
<evidence type="ECO:0000256" key="5">
    <source>
        <dbReference type="ARBA" id="ARBA00022525"/>
    </source>
</evidence>
<protein>
    <recommendedName>
        <fullName evidence="16">CFEM domain-containing protein</fullName>
    </recommendedName>
</protein>
<dbReference type="InterPro" id="IPR008427">
    <property type="entry name" value="Extracellular_membr_CFEM_dom"/>
</dbReference>
<evidence type="ECO:0000256" key="9">
    <source>
        <dbReference type="ARBA" id="ARBA00022989"/>
    </source>
</evidence>
<evidence type="ECO:0000256" key="1">
    <source>
        <dbReference type="ARBA" id="ARBA00004141"/>
    </source>
</evidence>
<comment type="similarity">
    <text evidence="13">Belongs to the SAT4 family.</text>
</comment>
<keyword evidence="6" id="KW-0325">Glycoprotein</keyword>
<keyword evidence="11 14" id="KW-1015">Disulfide bond</keyword>
<dbReference type="PANTHER" id="PTHR33048:SF143">
    <property type="entry name" value="EXTRACELLULAR MEMBRANE PROTEIN CFEM DOMAIN-CONTAINING PROTEIN-RELATED"/>
    <property type="match status" value="1"/>
</dbReference>
<evidence type="ECO:0000313" key="18">
    <source>
        <dbReference type="Proteomes" id="UP001321749"/>
    </source>
</evidence>